<reference evidence="2 3" key="1">
    <citation type="journal article" date="2009" name="Stand. Genomic Sci.">
        <title>Complete genome sequence of Desulfomicrobium baculatum type strain (X).</title>
        <authorList>
            <person name="Copeland A."/>
            <person name="Spring S."/>
            <person name="Goker M."/>
            <person name="Schneider S."/>
            <person name="Lapidus A."/>
            <person name="Del Rio T.G."/>
            <person name="Tice H."/>
            <person name="Cheng J.F."/>
            <person name="Chen F."/>
            <person name="Nolan M."/>
            <person name="Bruce D."/>
            <person name="Goodwin L."/>
            <person name="Pitluck S."/>
            <person name="Ivanova N."/>
            <person name="Mavrommatis K."/>
            <person name="Ovchinnikova G."/>
            <person name="Pati A."/>
            <person name="Chen A."/>
            <person name="Palaniappan K."/>
            <person name="Land M."/>
            <person name="Hauser L."/>
            <person name="Chang Y.J."/>
            <person name="Jeffries C.C."/>
            <person name="Meincke L."/>
            <person name="Sims D."/>
            <person name="Brettin T."/>
            <person name="Detter J.C."/>
            <person name="Han C."/>
            <person name="Chain P."/>
            <person name="Bristow J."/>
            <person name="Eisen J.A."/>
            <person name="Markowitz V."/>
            <person name="Hugenholtz P."/>
            <person name="Kyrpides N.C."/>
            <person name="Klenk H.P."/>
            <person name="Lucas S."/>
        </authorList>
    </citation>
    <scope>NUCLEOTIDE SEQUENCE [LARGE SCALE GENOMIC DNA]</scope>
    <source>
        <strain evidence="3">DSM 4028 / VKM B-1378 / X</strain>
    </source>
</reference>
<dbReference type="KEGG" id="dba:Dbac_0460"/>
<dbReference type="STRING" id="525897.Dbac_0460"/>
<dbReference type="eggNOG" id="COG3012">
    <property type="taxonomic scope" value="Bacteria"/>
</dbReference>
<dbReference type="Gene3D" id="3.10.450.50">
    <property type="match status" value="1"/>
</dbReference>
<evidence type="ECO:0000259" key="1">
    <source>
        <dbReference type="Pfam" id="PF17775"/>
    </source>
</evidence>
<dbReference type="NCBIfam" id="NF002449">
    <property type="entry name" value="PRK01617.1"/>
    <property type="match status" value="1"/>
</dbReference>
<dbReference type="SUPFAM" id="SSF54427">
    <property type="entry name" value="NTF2-like"/>
    <property type="match status" value="1"/>
</dbReference>
<organism evidence="2 3">
    <name type="scientific">Desulfomicrobium baculatum (strain DSM 4028 / VKM B-1378 / X)</name>
    <name type="common">Desulfovibrio baculatus</name>
    <dbReference type="NCBI Taxonomy" id="525897"/>
    <lineage>
        <taxon>Bacteria</taxon>
        <taxon>Pseudomonadati</taxon>
        <taxon>Thermodesulfobacteriota</taxon>
        <taxon>Desulfovibrionia</taxon>
        <taxon>Desulfovibrionales</taxon>
        <taxon>Desulfomicrobiaceae</taxon>
        <taxon>Desulfomicrobium</taxon>
    </lineage>
</organism>
<dbReference type="InterPro" id="IPR032710">
    <property type="entry name" value="NTF2-like_dom_sf"/>
</dbReference>
<dbReference type="RefSeq" id="WP_012805668.1">
    <property type="nucleotide sequence ID" value="NC_013173.1"/>
</dbReference>
<dbReference type="InterPro" id="IPR004027">
    <property type="entry name" value="SEC_C_motif"/>
</dbReference>
<keyword evidence="3" id="KW-1185">Reference proteome</keyword>
<protein>
    <submittedName>
        <fullName evidence="2">SEC-C motif domain protein</fullName>
    </submittedName>
</protein>
<proteinExistence type="predicted"/>
<dbReference type="PANTHER" id="PTHR33747:SF1">
    <property type="entry name" value="ADENYLATE CYCLASE-ASSOCIATED CAP C-TERMINAL DOMAIN-CONTAINING PROTEIN"/>
    <property type="match status" value="1"/>
</dbReference>
<accession>C7LVV6</accession>
<dbReference type="HOGENOM" id="CLU_099590_0_0_7"/>
<sequence>MDCPCRSGREFEECCAPIIAGEIPAPSPEALMRSRYTAFCRDEMDYLQNSLVEENRAEFKAEDVRRWNKDTDWLNLEILETATDGDTGMVLFRVSFRHKGGTQSLTERSRFVRRDGRWYYLEGEYETETVRHESPKVGRNDPCPCGSGKKFKKCCG</sequence>
<name>C7LVV6_DESBD</name>
<dbReference type="Pfam" id="PF17775">
    <property type="entry name" value="YchJ_M-like"/>
    <property type="match status" value="1"/>
</dbReference>
<dbReference type="PANTHER" id="PTHR33747">
    <property type="entry name" value="UPF0225 PROTEIN SCO1677"/>
    <property type="match status" value="1"/>
</dbReference>
<dbReference type="EMBL" id="CP001629">
    <property type="protein sequence ID" value="ACU88585.1"/>
    <property type="molecule type" value="Genomic_DNA"/>
</dbReference>
<dbReference type="Proteomes" id="UP000002216">
    <property type="component" value="Chromosome"/>
</dbReference>
<dbReference type="Pfam" id="PF02810">
    <property type="entry name" value="SEC-C"/>
    <property type="match status" value="2"/>
</dbReference>
<dbReference type="InterPro" id="IPR048469">
    <property type="entry name" value="YchJ-like_M"/>
</dbReference>
<evidence type="ECO:0000313" key="2">
    <source>
        <dbReference type="EMBL" id="ACU88585.1"/>
    </source>
</evidence>
<dbReference type="AlphaFoldDB" id="C7LVV6"/>
<gene>
    <name evidence="2" type="ordered locus">Dbac_0460</name>
</gene>
<dbReference type="SUPFAM" id="SSF103642">
    <property type="entry name" value="Sec-C motif"/>
    <property type="match status" value="1"/>
</dbReference>
<dbReference type="OrthoDB" id="21421at2"/>
<evidence type="ECO:0000313" key="3">
    <source>
        <dbReference type="Proteomes" id="UP000002216"/>
    </source>
</evidence>
<feature type="domain" description="YchJ-like middle NTF2-like" evidence="1">
    <location>
        <begin position="27"/>
        <end position="123"/>
    </location>
</feature>